<dbReference type="InterPro" id="IPR036259">
    <property type="entry name" value="MFS_trans_sf"/>
</dbReference>
<dbReference type="GO" id="GO:0005351">
    <property type="term" value="F:carbohydrate:proton symporter activity"/>
    <property type="evidence" value="ECO:0007669"/>
    <property type="project" value="TreeGrafter"/>
</dbReference>
<evidence type="ECO:0000313" key="11">
    <source>
        <dbReference type="Proteomes" id="UP001251528"/>
    </source>
</evidence>
<evidence type="ECO:0000256" key="7">
    <source>
        <dbReference type="RuleBase" id="RU003346"/>
    </source>
</evidence>
<dbReference type="InterPro" id="IPR005829">
    <property type="entry name" value="Sugar_transporter_CS"/>
</dbReference>
<evidence type="ECO:0000313" key="10">
    <source>
        <dbReference type="EMBL" id="KAK2590060.1"/>
    </source>
</evidence>
<keyword evidence="4 8" id="KW-0812">Transmembrane</keyword>
<dbReference type="NCBIfam" id="TIGR00879">
    <property type="entry name" value="SP"/>
    <property type="match status" value="1"/>
</dbReference>
<organism evidence="10 11">
    <name type="scientific">Conoideocrella luteorostrata</name>
    <dbReference type="NCBI Taxonomy" id="1105319"/>
    <lineage>
        <taxon>Eukaryota</taxon>
        <taxon>Fungi</taxon>
        <taxon>Dikarya</taxon>
        <taxon>Ascomycota</taxon>
        <taxon>Pezizomycotina</taxon>
        <taxon>Sordariomycetes</taxon>
        <taxon>Hypocreomycetidae</taxon>
        <taxon>Hypocreales</taxon>
        <taxon>Clavicipitaceae</taxon>
        <taxon>Conoideocrella</taxon>
    </lineage>
</organism>
<feature type="transmembrane region" description="Helical" evidence="8">
    <location>
        <begin position="370"/>
        <end position="397"/>
    </location>
</feature>
<comment type="similarity">
    <text evidence="2 7">Belongs to the major facilitator superfamily. Sugar transporter (TC 2.A.1.1) family.</text>
</comment>
<name>A0AAJ0CBI6_9HYPO</name>
<feature type="transmembrane region" description="Helical" evidence="8">
    <location>
        <begin position="175"/>
        <end position="197"/>
    </location>
</feature>
<dbReference type="EMBL" id="JASWJB010000495">
    <property type="protein sequence ID" value="KAK2590060.1"/>
    <property type="molecule type" value="Genomic_DNA"/>
</dbReference>
<dbReference type="Proteomes" id="UP001251528">
    <property type="component" value="Unassembled WGS sequence"/>
</dbReference>
<dbReference type="AlphaFoldDB" id="A0AAJ0CBI6"/>
<dbReference type="PROSITE" id="PS00216">
    <property type="entry name" value="SUGAR_TRANSPORT_1"/>
    <property type="match status" value="2"/>
</dbReference>
<evidence type="ECO:0000256" key="6">
    <source>
        <dbReference type="ARBA" id="ARBA00023136"/>
    </source>
</evidence>
<dbReference type="PRINTS" id="PR00171">
    <property type="entry name" value="SUGRTRNSPORT"/>
</dbReference>
<dbReference type="PANTHER" id="PTHR48022">
    <property type="entry name" value="PLASTIDIC GLUCOSE TRANSPORTER 4"/>
    <property type="match status" value="1"/>
</dbReference>
<feature type="transmembrane region" description="Helical" evidence="8">
    <location>
        <begin position="209"/>
        <end position="228"/>
    </location>
</feature>
<keyword evidence="3 7" id="KW-0813">Transport</keyword>
<dbReference type="PANTHER" id="PTHR48022:SF6">
    <property type="entry name" value="MSTA PROTEIN-RELATED"/>
    <property type="match status" value="1"/>
</dbReference>
<dbReference type="Pfam" id="PF00083">
    <property type="entry name" value="Sugar_tr"/>
    <property type="match status" value="1"/>
</dbReference>
<keyword evidence="11" id="KW-1185">Reference proteome</keyword>
<comment type="caution">
    <text evidence="10">The sequence shown here is derived from an EMBL/GenBank/DDBJ whole genome shotgun (WGS) entry which is preliminary data.</text>
</comment>
<reference evidence="10" key="1">
    <citation type="submission" date="2023-06" db="EMBL/GenBank/DDBJ databases">
        <title>Conoideocrella luteorostrata (Hypocreales: Clavicipitaceae), a potential biocontrol fungus for elongate hemlock scale in United States Christmas tree production areas.</title>
        <authorList>
            <person name="Barrett H."/>
            <person name="Lovett B."/>
            <person name="Macias A.M."/>
            <person name="Stajich J.E."/>
            <person name="Kasson M.T."/>
        </authorList>
    </citation>
    <scope>NUCLEOTIDE SEQUENCE</scope>
    <source>
        <strain evidence="10">ARSEF 14590</strain>
    </source>
</reference>
<dbReference type="PROSITE" id="PS50850">
    <property type="entry name" value="MFS"/>
    <property type="match status" value="1"/>
</dbReference>
<dbReference type="InterPro" id="IPR003663">
    <property type="entry name" value="Sugar/inositol_transpt"/>
</dbReference>
<dbReference type="InterPro" id="IPR020846">
    <property type="entry name" value="MFS_dom"/>
</dbReference>
<evidence type="ECO:0000256" key="5">
    <source>
        <dbReference type="ARBA" id="ARBA00022989"/>
    </source>
</evidence>
<evidence type="ECO:0000259" key="9">
    <source>
        <dbReference type="PROSITE" id="PS50850"/>
    </source>
</evidence>
<proteinExistence type="inferred from homology"/>
<dbReference type="PROSITE" id="PS00217">
    <property type="entry name" value="SUGAR_TRANSPORT_2"/>
    <property type="match status" value="1"/>
</dbReference>
<sequence>MSTTFEKAEGAHEDRKASVTLHTAPDVEHIEAPVTWKAYLLCAFASFGGIFFGYDSGYINGVLGSKIFIEALEGAGVKEVSESNTSLIVSILSCGTFFGALIAGDLADWFGRKWTVIMGCIIYALGVVIQMITSPDHALGPIVAGRVIAGLGVGFESAIVILYMSEICPRKVRGALVAGYQFCITIGIMLASIVVYATKDYPNTGVYRIPIAIQFPWALILGIGLLFLPDSPRYFVKKGRIQDAISSLSRVRGQPENSEYVQSELAEIIANEEYERALIPSTTWFGSWANCFKGSLFSAKSNLRRTILGTSLQMMQQWTGVNFIFYYSTPFLKSTGAISNTFLISLVFTLVNVFSTPLSFWTVERFGRRTILIVGAAGMLICQFLVAIIGVTVGFNYTHPAPTADDPKAMLADNISAVNAQIAFIAIFIFWFASTWGPGAWIVIGEIFPLPIRSRGVALSTASNWLWNTIIAVITPYMVGEKRGNMKSSVFFVWGGLCTCAFVYAYFLIPETKGLSLEQVDKMMEETTPRKSAKWRPTTTFAQTVGAGDYIEKPIAQA</sequence>
<feature type="domain" description="Major facilitator superfamily (MFS) profile" evidence="9">
    <location>
        <begin position="41"/>
        <end position="513"/>
    </location>
</feature>
<feature type="transmembrane region" description="Helical" evidence="8">
    <location>
        <begin position="491"/>
        <end position="509"/>
    </location>
</feature>
<evidence type="ECO:0000256" key="1">
    <source>
        <dbReference type="ARBA" id="ARBA00004141"/>
    </source>
</evidence>
<evidence type="ECO:0000256" key="2">
    <source>
        <dbReference type="ARBA" id="ARBA00010992"/>
    </source>
</evidence>
<feature type="transmembrane region" description="Helical" evidence="8">
    <location>
        <begin position="38"/>
        <end position="54"/>
    </location>
</feature>
<dbReference type="InterPro" id="IPR005828">
    <property type="entry name" value="MFS_sugar_transport-like"/>
</dbReference>
<feature type="transmembrane region" description="Helical" evidence="8">
    <location>
        <begin position="307"/>
        <end position="329"/>
    </location>
</feature>
<feature type="transmembrane region" description="Helical" evidence="8">
    <location>
        <begin position="341"/>
        <end position="363"/>
    </location>
</feature>
<feature type="transmembrane region" description="Helical" evidence="8">
    <location>
        <begin position="456"/>
        <end position="479"/>
    </location>
</feature>
<dbReference type="InterPro" id="IPR050360">
    <property type="entry name" value="MFS_Sugar_Transporters"/>
</dbReference>
<dbReference type="SUPFAM" id="SSF103473">
    <property type="entry name" value="MFS general substrate transporter"/>
    <property type="match status" value="1"/>
</dbReference>
<keyword evidence="6 8" id="KW-0472">Membrane</keyword>
<comment type="subcellular location">
    <subcellularLocation>
        <location evidence="1">Membrane</location>
        <topology evidence="1">Multi-pass membrane protein</topology>
    </subcellularLocation>
</comment>
<dbReference type="FunFam" id="1.20.1250.20:FF:000180">
    <property type="entry name" value="MFS monosaccharide transporter"/>
    <property type="match status" value="1"/>
</dbReference>
<feature type="transmembrane region" description="Helical" evidence="8">
    <location>
        <begin position="417"/>
        <end position="444"/>
    </location>
</feature>
<gene>
    <name evidence="10" type="ORF">QQS21_012259</name>
</gene>
<feature type="transmembrane region" description="Helical" evidence="8">
    <location>
        <begin position="138"/>
        <end position="163"/>
    </location>
</feature>
<keyword evidence="5 8" id="KW-1133">Transmembrane helix</keyword>
<protein>
    <recommendedName>
        <fullName evidence="9">Major facilitator superfamily (MFS) profile domain-containing protein</fullName>
    </recommendedName>
</protein>
<dbReference type="GO" id="GO:0016020">
    <property type="term" value="C:membrane"/>
    <property type="evidence" value="ECO:0007669"/>
    <property type="project" value="UniProtKB-SubCell"/>
</dbReference>
<feature type="transmembrane region" description="Helical" evidence="8">
    <location>
        <begin position="114"/>
        <end position="132"/>
    </location>
</feature>
<accession>A0AAJ0CBI6</accession>
<dbReference type="CDD" id="cd17356">
    <property type="entry name" value="MFS_HXT"/>
    <property type="match status" value="1"/>
</dbReference>
<dbReference type="Gene3D" id="1.20.1250.20">
    <property type="entry name" value="MFS general substrate transporter like domains"/>
    <property type="match status" value="1"/>
</dbReference>
<evidence type="ECO:0000256" key="8">
    <source>
        <dbReference type="SAM" id="Phobius"/>
    </source>
</evidence>
<evidence type="ECO:0000256" key="4">
    <source>
        <dbReference type="ARBA" id="ARBA00022692"/>
    </source>
</evidence>
<evidence type="ECO:0000256" key="3">
    <source>
        <dbReference type="ARBA" id="ARBA00022448"/>
    </source>
</evidence>
<feature type="transmembrane region" description="Helical" evidence="8">
    <location>
        <begin position="87"/>
        <end position="107"/>
    </location>
</feature>